<dbReference type="InterPro" id="IPR036640">
    <property type="entry name" value="ABC1_TM_sf"/>
</dbReference>
<dbReference type="PANTHER" id="PTHR24223:SF448">
    <property type="entry name" value="FI20146P1-RELATED"/>
    <property type="match status" value="1"/>
</dbReference>
<dbReference type="GO" id="GO:0016020">
    <property type="term" value="C:membrane"/>
    <property type="evidence" value="ECO:0007669"/>
    <property type="project" value="InterPro"/>
</dbReference>
<keyword evidence="10" id="KW-1185">Reference proteome</keyword>
<keyword evidence="3" id="KW-0547">Nucleotide-binding</keyword>
<evidence type="ECO:0000259" key="8">
    <source>
        <dbReference type="Pfam" id="PF00664"/>
    </source>
</evidence>
<keyword evidence="1" id="KW-0813">Transport</keyword>
<evidence type="ECO:0000256" key="6">
    <source>
        <dbReference type="ARBA" id="ARBA00023136"/>
    </source>
</evidence>
<dbReference type="OrthoDB" id="6500128at2759"/>
<accession>A0A9N9MTQ7</accession>
<evidence type="ECO:0000256" key="2">
    <source>
        <dbReference type="ARBA" id="ARBA00022692"/>
    </source>
</evidence>
<keyword evidence="4" id="KW-0067">ATP-binding</keyword>
<dbReference type="Pfam" id="PF00664">
    <property type="entry name" value="ABC_membrane"/>
    <property type="match status" value="1"/>
</dbReference>
<dbReference type="Proteomes" id="UP001152799">
    <property type="component" value="Chromosome 5"/>
</dbReference>
<dbReference type="AlphaFoldDB" id="A0A9N9MTQ7"/>
<dbReference type="InterPro" id="IPR050173">
    <property type="entry name" value="ABC_transporter_C-like"/>
</dbReference>
<gene>
    <name evidence="9" type="ORF">CEUTPL_LOCUS10265</name>
</gene>
<dbReference type="PANTHER" id="PTHR24223">
    <property type="entry name" value="ATP-BINDING CASSETTE SUB-FAMILY C"/>
    <property type="match status" value="1"/>
</dbReference>
<dbReference type="Gene3D" id="1.20.1560.10">
    <property type="entry name" value="ABC transporter type 1, transmembrane domain"/>
    <property type="match status" value="1"/>
</dbReference>
<evidence type="ECO:0000256" key="7">
    <source>
        <dbReference type="SAM" id="Phobius"/>
    </source>
</evidence>
<protein>
    <recommendedName>
        <fullName evidence="8">ABC transmembrane type-1 domain-containing protein</fullName>
    </recommendedName>
</protein>
<dbReference type="EMBL" id="OU892281">
    <property type="protein sequence ID" value="CAG9769767.1"/>
    <property type="molecule type" value="Genomic_DNA"/>
</dbReference>
<feature type="transmembrane region" description="Helical" evidence="7">
    <location>
        <begin position="81"/>
        <end position="101"/>
    </location>
</feature>
<evidence type="ECO:0000256" key="5">
    <source>
        <dbReference type="ARBA" id="ARBA00022989"/>
    </source>
</evidence>
<dbReference type="InterPro" id="IPR011527">
    <property type="entry name" value="ABC1_TM_dom"/>
</dbReference>
<dbReference type="SUPFAM" id="SSF90123">
    <property type="entry name" value="ABC transporter transmembrane region"/>
    <property type="match status" value="1"/>
</dbReference>
<organism evidence="9 10">
    <name type="scientific">Ceutorhynchus assimilis</name>
    <name type="common">cabbage seed weevil</name>
    <dbReference type="NCBI Taxonomy" id="467358"/>
    <lineage>
        <taxon>Eukaryota</taxon>
        <taxon>Metazoa</taxon>
        <taxon>Ecdysozoa</taxon>
        <taxon>Arthropoda</taxon>
        <taxon>Hexapoda</taxon>
        <taxon>Insecta</taxon>
        <taxon>Pterygota</taxon>
        <taxon>Neoptera</taxon>
        <taxon>Endopterygota</taxon>
        <taxon>Coleoptera</taxon>
        <taxon>Polyphaga</taxon>
        <taxon>Cucujiformia</taxon>
        <taxon>Curculionidae</taxon>
        <taxon>Ceutorhynchinae</taxon>
        <taxon>Ceutorhynchus</taxon>
    </lineage>
</organism>
<keyword evidence="2 7" id="KW-0812">Transmembrane</keyword>
<evidence type="ECO:0000256" key="3">
    <source>
        <dbReference type="ARBA" id="ARBA00022741"/>
    </source>
</evidence>
<reference evidence="9" key="1">
    <citation type="submission" date="2022-01" db="EMBL/GenBank/DDBJ databases">
        <authorList>
            <person name="King R."/>
        </authorList>
    </citation>
    <scope>NUCLEOTIDE SEQUENCE</scope>
</reference>
<evidence type="ECO:0000313" key="9">
    <source>
        <dbReference type="EMBL" id="CAG9769767.1"/>
    </source>
</evidence>
<proteinExistence type="predicted"/>
<evidence type="ECO:0000256" key="1">
    <source>
        <dbReference type="ARBA" id="ARBA00022448"/>
    </source>
</evidence>
<name>A0A9N9MTQ7_9CUCU</name>
<dbReference type="GO" id="GO:0005524">
    <property type="term" value="F:ATP binding"/>
    <property type="evidence" value="ECO:0007669"/>
    <property type="project" value="UniProtKB-KW"/>
</dbReference>
<evidence type="ECO:0000313" key="10">
    <source>
        <dbReference type="Proteomes" id="UP001152799"/>
    </source>
</evidence>
<keyword evidence="5 7" id="KW-1133">Transmembrane helix</keyword>
<sequence length="428" mass="49585">MLVTSYTDSHVNCGYTLPTFFQGFKRDLEESDLTETLTEHKSARLGNEIEKYWKDEETRAAKKNRKPSLGRVLVRSFGWEFMFYGLVLFISEVIRMAQPIFLGQLLQFYMPTEQKITQEQAYWYAAGVVLCSLSNILISHPYMMGVLHLGMKLRVACCSLIYRKSLKLSKTALGQTTVGQAKMPRNRERKTTIGLHTEQQMQNALRLISDGQKIRAVARTTHIPYTTLNRYLNKIRNNHDPDRIIRLTPNYAVRKIFTDAQEKSIVDYVIKCSQMFYGLTIMDVRRLIYEVGVLNNIKVPEKWHETKLAEDSFEEEDEYETVDCKDFTVLESLPKEGSFVIVEFEVKGKKIYYAAKVIGEKEHEAEVSFLRKSAKTLNTFFMPNVLDIAMVALKDIKMILPQPKLSGNTKRKQGMYHFNLDFSNINLR</sequence>
<feature type="domain" description="ABC transmembrane type-1" evidence="8">
    <location>
        <begin position="82"/>
        <end position="180"/>
    </location>
</feature>
<evidence type="ECO:0000256" key="4">
    <source>
        <dbReference type="ARBA" id="ARBA00022840"/>
    </source>
</evidence>
<dbReference type="GO" id="GO:0140359">
    <property type="term" value="F:ABC-type transporter activity"/>
    <property type="evidence" value="ECO:0007669"/>
    <property type="project" value="InterPro"/>
</dbReference>
<keyword evidence="6 7" id="KW-0472">Membrane</keyword>